<dbReference type="OrthoDB" id="9204720at2"/>
<name>A0A9X7N7I8_PSEDE</name>
<evidence type="ECO:0000313" key="1">
    <source>
        <dbReference type="EMBL" id="QEY75125.1"/>
    </source>
</evidence>
<dbReference type="AlphaFoldDB" id="A0A9X7N7I8"/>
<accession>A0A9X7N7I8</accession>
<protein>
    <submittedName>
        <fullName evidence="1">Uncharacterized protein</fullName>
    </submittedName>
</protein>
<dbReference type="Pfam" id="PF14354">
    <property type="entry name" value="Lar_restr_allev"/>
    <property type="match status" value="1"/>
</dbReference>
<dbReference type="KEGG" id="pden:F1C79_27805"/>
<evidence type="ECO:0000313" key="2">
    <source>
        <dbReference type="Proteomes" id="UP000326659"/>
    </source>
</evidence>
<dbReference type="RefSeq" id="WP_151189177.1">
    <property type="nucleotide sequence ID" value="NZ_CP043626.1"/>
</dbReference>
<keyword evidence="2" id="KW-1185">Reference proteome</keyword>
<organism evidence="1 2">
    <name type="scientific">Pseudomonas denitrificans</name>
    <dbReference type="NCBI Taxonomy" id="43306"/>
    <lineage>
        <taxon>Bacteria</taxon>
        <taxon>Pseudomonadati</taxon>
        <taxon>Pseudomonadota</taxon>
        <taxon>Gammaproteobacteria</taxon>
        <taxon>Pseudomonadales</taxon>
        <taxon>Pseudomonadaceae</taxon>
        <taxon>Halopseudomonas</taxon>
    </lineage>
</organism>
<proteinExistence type="predicted"/>
<reference evidence="1 2" key="1">
    <citation type="submission" date="2019-09" db="EMBL/GenBank/DDBJ databases">
        <title>Prosopis cineraria nodule microbiome.</title>
        <authorList>
            <person name="Chaluvadi S.R."/>
            <person name="Ali R."/>
            <person name="Wang X."/>
        </authorList>
    </citation>
    <scope>NUCLEOTIDE SEQUENCE [LARGE SCALE GENOMIC DNA]</scope>
    <source>
        <strain evidence="1 2">BG1</strain>
    </source>
</reference>
<gene>
    <name evidence="1" type="ORF">F1C79_27805</name>
</gene>
<sequence length="330" mass="35632">MERILIVLREGLGLNFEAMRPALQVGAPIAIGRGGAVIADVLDEFPAAHTLRLKEVRTQLGNEGHGHVVPRLDGTLMRCGGPGICKTCQKERLLLDIWQQAAEPSVTYNTSSGHHLMDAELSSTCCGICSQQDHVDESCPWQGARAGLALVQKIDRHLAEHAQEFNAAPSEALKPSIFDIITGTAGQAAHVPQVLPSTEEHHAQIERVAADLREHGPDREELKPCAFCGGPPVPFVQLASQGFGSAPRMDSYGDDGLSVEAFVFCHECGAHGPMFAEDIFDASDYDQAMAEGVRLWQDRNGRHADLYEANAAEGLNLFPRWNSLEEGGGA</sequence>
<dbReference type="EMBL" id="CP043626">
    <property type="protein sequence ID" value="QEY75125.1"/>
    <property type="molecule type" value="Genomic_DNA"/>
</dbReference>
<dbReference type="Proteomes" id="UP000326659">
    <property type="component" value="Chromosome"/>
</dbReference>